<sequence length="208" mass="23691">MNLDPGIICFNHCSRRIFCSNVPERCPSCGVSLSGSIFPFRVPYPFVRPAQHSCSVVIKSTDGTFLRDFEDKDDLHIGITSSKGVLFEYDHRGLTVGPPTPSWDQSLVVFKETFEDRFPFWDEALKIVAEKTFWTPSQYCEVNFNCYNFVLAFLQSLDNTRNESASTKTDFIKNCVSPAIAKAVKYIKLYRHVSQDGFYVSELDLEGH</sequence>
<dbReference type="EMBL" id="GBHO01038730">
    <property type="protein sequence ID" value="JAG04874.1"/>
    <property type="molecule type" value="Transcribed_RNA"/>
</dbReference>
<evidence type="ECO:0000313" key="6">
    <source>
        <dbReference type="EMBL" id="JAG04874.1"/>
    </source>
</evidence>
<dbReference type="EMBL" id="GBHO01038734">
    <property type="protein sequence ID" value="JAG04870.1"/>
    <property type="molecule type" value="Transcribed_RNA"/>
</dbReference>
<feature type="domain" description="MKRN2 opposite strand protein-like C-terminal" evidence="1">
    <location>
        <begin position="39"/>
        <end position="193"/>
    </location>
</feature>
<dbReference type="Pfam" id="PF22795">
    <property type="entry name" value="DUF4796_N"/>
    <property type="match status" value="1"/>
</dbReference>
<dbReference type="PANTHER" id="PTHR33963:SF2">
    <property type="entry name" value="MKRN2 OPPOSITE STRAND PROTEIN"/>
    <property type="match status" value="1"/>
</dbReference>
<evidence type="ECO:0000313" key="4">
    <source>
        <dbReference type="EMBL" id="JAG04870.1"/>
    </source>
</evidence>
<name>A0A0A9WBU7_LYGHE</name>
<dbReference type="InterPro" id="IPR053921">
    <property type="entry name" value="MKRN2OS-like_C"/>
</dbReference>
<evidence type="ECO:0000259" key="2">
    <source>
        <dbReference type="Pfam" id="PF22795"/>
    </source>
</evidence>
<evidence type="ECO:0000259" key="1">
    <source>
        <dbReference type="Pfam" id="PF16044"/>
    </source>
</evidence>
<reference evidence="5" key="1">
    <citation type="journal article" date="2014" name="PLoS ONE">
        <title>Transcriptome-Based Identification of ABC Transporters in the Western Tarnished Plant Bug Lygus hesperus.</title>
        <authorList>
            <person name="Hull J.J."/>
            <person name="Chaney K."/>
            <person name="Geib S.M."/>
            <person name="Fabrick J.A."/>
            <person name="Brent C.S."/>
            <person name="Walsh D."/>
            <person name="Lavine L.C."/>
        </authorList>
    </citation>
    <scope>NUCLEOTIDE SEQUENCE</scope>
</reference>
<dbReference type="InterPro" id="IPR032016">
    <property type="entry name" value="MKRN2OS-like"/>
</dbReference>
<evidence type="ECO:0000313" key="5">
    <source>
        <dbReference type="EMBL" id="JAG04871.1"/>
    </source>
</evidence>
<proteinExistence type="predicted"/>
<dbReference type="AlphaFoldDB" id="A0A0A9WBU7"/>
<accession>A0A0A9WBU7</accession>
<dbReference type="PANTHER" id="PTHR33963">
    <property type="entry name" value="MKRN2 OPPOSITE STRAND PROTEIN"/>
    <property type="match status" value="1"/>
</dbReference>
<dbReference type="EMBL" id="GBHO01038735">
    <property type="protein sequence ID" value="JAG04869.1"/>
    <property type="molecule type" value="Transcribed_RNA"/>
</dbReference>
<gene>
    <name evidence="5" type="primary">Cc2d1a_1</name>
    <name evidence="6" type="synonym">Cc2d1a_0</name>
    <name evidence="3" type="synonym">Cc2d1a_2</name>
    <name evidence="4" type="synonym">Cc2d1a_3</name>
    <name evidence="5" type="ORF">CM83_34154</name>
    <name evidence="4" type="ORF">CM83_34156</name>
    <name evidence="3" type="ORF">CM83_34157</name>
    <name evidence="6" type="ORF">CM83_34158</name>
</gene>
<organism evidence="5">
    <name type="scientific">Lygus hesperus</name>
    <name type="common">Western plant bug</name>
    <dbReference type="NCBI Taxonomy" id="30085"/>
    <lineage>
        <taxon>Eukaryota</taxon>
        <taxon>Metazoa</taxon>
        <taxon>Ecdysozoa</taxon>
        <taxon>Arthropoda</taxon>
        <taxon>Hexapoda</taxon>
        <taxon>Insecta</taxon>
        <taxon>Pterygota</taxon>
        <taxon>Neoptera</taxon>
        <taxon>Paraneoptera</taxon>
        <taxon>Hemiptera</taxon>
        <taxon>Heteroptera</taxon>
        <taxon>Panheteroptera</taxon>
        <taxon>Cimicomorpha</taxon>
        <taxon>Miridae</taxon>
        <taxon>Mirini</taxon>
        <taxon>Lygus</taxon>
    </lineage>
</organism>
<dbReference type="Pfam" id="PF16044">
    <property type="entry name" value="DUF4796_C"/>
    <property type="match status" value="1"/>
</dbReference>
<feature type="domain" description="MKRN2 opposite strand protein-like N-terminal" evidence="2">
    <location>
        <begin position="5"/>
        <end position="33"/>
    </location>
</feature>
<reference evidence="5" key="2">
    <citation type="submission" date="2014-07" db="EMBL/GenBank/DDBJ databases">
        <authorList>
            <person name="Hull J."/>
        </authorList>
    </citation>
    <scope>NUCLEOTIDE SEQUENCE</scope>
</reference>
<evidence type="ECO:0000313" key="3">
    <source>
        <dbReference type="EMBL" id="JAG04869.1"/>
    </source>
</evidence>
<protein>
    <submittedName>
        <fullName evidence="5">Coiled-coil and C2 domain-containing protein 1A</fullName>
    </submittedName>
</protein>
<dbReference type="EMBL" id="GBHO01038733">
    <property type="protein sequence ID" value="JAG04871.1"/>
    <property type="molecule type" value="Transcribed_RNA"/>
</dbReference>
<dbReference type="InterPro" id="IPR053922">
    <property type="entry name" value="MKRN2OS-like_N"/>
</dbReference>